<dbReference type="GeneID" id="97671368"/>
<name>A0A0M7ALF5_9HYPH</name>
<evidence type="ECO:0000313" key="2">
    <source>
        <dbReference type="EMBL" id="CTQ74444.1"/>
    </source>
</evidence>
<dbReference type="RefSeq" id="WP_055112282.1">
    <property type="nucleotide sequence ID" value="NZ_CANKXR010000005.1"/>
</dbReference>
<evidence type="ECO:0000256" key="1">
    <source>
        <dbReference type="SAM" id="Phobius"/>
    </source>
</evidence>
<keyword evidence="1" id="KW-1133">Transmembrane helix</keyword>
<gene>
    <name evidence="2" type="ORF">LA5096_04050</name>
</gene>
<reference evidence="3" key="1">
    <citation type="submission" date="2015-07" db="EMBL/GenBank/DDBJ databases">
        <authorList>
            <person name="Rodrigo-Torres Lidia"/>
            <person name="Arahal R.David."/>
        </authorList>
    </citation>
    <scope>NUCLEOTIDE SEQUENCE [LARGE SCALE GENOMIC DNA]</scope>
    <source>
        <strain evidence="3">CECT 5096</strain>
    </source>
</reference>
<dbReference type="EMBL" id="CXWC01000011">
    <property type="protein sequence ID" value="CTQ74444.1"/>
    <property type="molecule type" value="Genomic_DNA"/>
</dbReference>
<sequence>MANLRFSLGEILICATGLIVGAIAATGFTQTPDRTSQKPVQLESHCHKDGLHQQDMAIGRQYEQLALEVLQ</sequence>
<feature type="transmembrane region" description="Helical" evidence="1">
    <location>
        <begin position="6"/>
        <end position="28"/>
    </location>
</feature>
<proteinExistence type="predicted"/>
<accession>A0A0M7ALF5</accession>
<keyword evidence="3" id="KW-1185">Reference proteome</keyword>
<dbReference type="OrthoDB" id="7679227at2"/>
<organism evidence="2 3">
    <name type="scientific">Roseibium album</name>
    <dbReference type="NCBI Taxonomy" id="311410"/>
    <lineage>
        <taxon>Bacteria</taxon>
        <taxon>Pseudomonadati</taxon>
        <taxon>Pseudomonadota</taxon>
        <taxon>Alphaproteobacteria</taxon>
        <taxon>Hyphomicrobiales</taxon>
        <taxon>Stappiaceae</taxon>
        <taxon>Roseibium</taxon>
    </lineage>
</organism>
<dbReference type="Proteomes" id="UP000049983">
    <property type="component" value="Unassembled WGS sequence"/>
</dbReference>
<dbReference type="STRING" id="311410.LA5095_00912"/>
<evidence type="ECO:0000313" key="3">
    <source>
        <dbReference type="Proteomes" id="UP000049983"/>
    </source>
</evidence>
<keyword evidence="1" id="KW-0812">Transmembrane</keyword>
<keyword evidence="1" id="KW-0472">Membrane</keyword>
<protein>
    <submittedName>
        <fullName evidence="2">Uncharacterized protein</fullName>
    </submittedName>
</protein>
<dbReference type="AlphaFoldDB" id="A0A0M7ALF5"/>